<organism evidence="6 9">
    <name type="scientific">Antrihabitans spumae</name>
    <dbReference type="NCBI Taxonomy" id="3373370"/>
    <lineage>
        <taxon>Bacteria</taxon>
        <taxon>Bacillati</taxon>
        <taxon>Actinomycetota</taxon>
        <taxon>Actinomycetes</taxon>
        <taxon>Mycobacteriales</taxon>
        <taxon>Nocardiaceae</taxon>
        <taxon>Antrihabitans</taxon>
    </lineage>
</organism>
<sequence>MPHAVAHFARKLTSTAQNWLEVTRFGGLETGEEPTAFDIVDVGPIHRLRRYAIGDRSGPPILLVPPLMLTADVFDVSPPVSAVRTLGGQGIDVWVIDFGSPEHETGGLERTLADHVRAVSAAVASVVEETDSDVHLCGYSQGGMFCYQTAAYRRNAGVASVITFGSPINLRGAVPLGISEGVAIGGIRFVLDRVLRGNPVPGWATRTGFRLLDPVKALRQQLDFLVALHDRDALLPREGQRRYLMGEGWVAWPGPALDEFMRQFLMHNRMLTGGFTVGDRPVTLADIECPILTFIGEVDDIAPPAAVRPIRQAAPQADVYEVALAAGHFGLVVSTSAQTASWPVVAQWAQWLSREAARPPQPILVSDRPAEQSQATLTESAEGIHLVTGAGKAAFQSVTGTLARSAHDIRNLASITSRELPRLARIGDVRTHTRLSLGQLLDERARRSPRDVCFLYEDRVYTYLEIKQRIDGVVRGLLSEGVRVGEHVGILMHTRPTALAVVAALNRIGAVAVMLRPGADTARELDLGEVHRLVVDPAHANIPAGNRQVHVFLLDTPDHAREPGLTALEQPESPVQVVPVWYEPNPGNARDLAFILFGGDFETPRVIRITNGRFGISAFGTAASASLSNADTVFSINPFHHPSGLLTSVGGAFAGGARLAMATSLDPETFWTEVRRYGVTVVSYTWAQLRPLVNAKPQPGERHHPVRLFVGSGMPRSLWRRVSSRFAPATVLDFWATSEGEAVLVNIDPTKPGALGRPLPGGAELRVARWDPTARTLLEDRDGYSIECGADEVGLLLARVQATTTANPLRNLFERGDAWYSSGNLVRRDIDGDYWLIDSVDSQIRTATGVVASLPITAAIGKIPAVDLAITYAVPTADGAEIAVTAVVPLQGCELDAGEFDHVLMCLPLQERPAFIRIVSEIPLTPWHRPIPAHLPTEPLQWSTSEHPVFKRSSGGTYAPYINVGHNSDTHARLRAVSPISDNHE</sequence>
<evidence type="ECO:0000256" key="4">
    <source>
        <dbReference type="ARBA" id="ARBA00022840"/>
    </source>
</evidence>
<accession>A0ABW7JLJ0</accession>
<dbReference type="Proteomes" id="UP001609176">
    <property type="component" value="Unassembled WGS sequence"/>
</dbReference>
<dbReference type="RefSeq" id="WP_395112865.1">
    <property type="nucleotide sequence ID" value="NZ_JBIMSN010000146.1"/>
</dbReference>
<dbReference type="InterPro" id="IPR029058">
    <property type="entry name" value="AB_hydrolase_fold"/>
</dbReference>
<keyword evidence="2" id="KW-0436">Ligase</keyword>
<evidence type="ECO:0000259" key="5">
    <source>
        <dbReference type="Pfam" id="PF00501"/>
    </source>
</evidence>
<evidence type="ECO:0000313" key="8">
    <source>
        <dbReference type="EMBL" id="MFH5245494.1"/>
    </source>
</evidence>
<keyword evidence="4" id="KW-0067">ATP-binding</keyword>
<dbReference type="PANTHER" id="PTHR43107">
    <property type="entry name" value="LONG-CHAIN FATTY ACID TRANSPORT PROTEIN"/>
    <property type="match status" value="1"/>
</dbReference>
<dbReference type="SUPFAM" id="SSF56801">
    <property type="entry name" value="Acetyl-CoA synthetase-like"/>
    <property type="match status" value="1"/>
</dbReference>
<evidence type="ECO:0000313" key="10">
    <source>
        <dbReference type="Proteomes" id="UP001609176"/>
    </source>
</evidence>
<dbReference type="EMBL" id="JBIMSO010000019">
    <property type="protein sequence ID" value="MFH5207464.1"/>
    <property type="molecule type" value="Genomic_DNA"/>
</dbReference>
<dbReference type="InterPro" id="IPR000873">
    <property type="entry name" value="AMP-dep_synth/lig_dom"/>
</dbReference>
<comment type="similarity">
    <text evidence="1">Belongs to the ATP-dependent AMP-binding enzyme family.</text>
</comment>
<dbReference type="NCBIfam" id="NF005898">
    <property type="entry name" value="PRK07868.1"/>
    <property type="match status" value="1"/>
</dbReference>
<evidence type="ECO:0000313" key="9">
    <source>
        <dbReference type="Proteomes" id="UP001609175"/>
    </source>
</evidence>
<evidence type="ECO:0000313" key="7">
    <source>
        <dbReference type="EMBL" id="MFH5232437.1"/>
    </source>
</evidence>
<keyword evidence="3" id="KW-0547">Nucleotide-binding</keyword>
<protein>
    <submittedName>
        <fullName evidence="6">AMP-binding protein</fullName>
    </submittedName>
</protein>
<dbReference type="Proteomes" id="UP001609175">
    <property type="component" value="Unassembled WGS sequence"/>
</dbReference>
<dbReference type="SUPFAM" id="SSF53474">
    <property type="entry name" value="alpha/beta-Hydrolases"/>
    <property type="match status" value="1"/>
</dbReference>
<name>A0ABW7JLJ0_9NOCA</name>
<dbReference type="Pfam" id="PF00501">
    <property type="entry name" value="AMP-binding"/>
    <property type="match status" value="1"/>
</dbReference>
<gene>
    <name evidence="8" type="ORF">ACHIPV_26995</name>
    <name evidence="6" type="ORF">ACHIPZ_04420</name>
    <name evidence="7" type="ORF">ACHIRB_28290</name>
</gene>
<evidence type="ECO:0000256" key="2">
    <source>
        <dbReference type="ARBA" id="ARBA00022598"/>
    </source>
</evidence>
<evidence type="ECO:0000313" key="6">
    <source>
        <dbReference type="EMBL" id="MFH5207464.1"/>
    </source>
</evidence>
<evidence type="ECO:0000313" key="11">
    <source>
        <dbReference type="Proteomes" id="UP001609219"/>
    </source>
</evidence>
<dbReference type="PANTHER" id="PTHR43107:SF15">
    <property type="entry name" value="FATTY ACID TRANSPORT PROTEIN 3, ISOFORM A"/>
    <property type="match status" value="1"/>
</dbReference>
<reference evidence="9 10" key="1">
    <citation type="submission" date="2024-10" db="EMBL/GenBank/DDBJ databases">
        <authorList>
            <person name="Riesco R."/>
        </authorList>
    </citation>
    <scope>NUCLEOTIDE SEQUENCE [LARGE SCALE GENOMIC DNA]</scope>
    <source>
        <strain evidence="8 10">NCIMB 15448</strain>
        <strain evidence="6 9">NCIMB 15449</strain>
        <strain evidence="7 11">NCIMB 15450</strain>
    </source>
</reference>
<dbReference type="EMBL" id="JBIMSN010000146">
    <property type="protein sequence ID" value="MFH5232437.1"/>
    <property type="molecule type" value="Genomic_DNA"/>
</dbReference>
<evidence type="ECO:0000256" key="3">
    <source>
        <dbReference type="ARBA" id="ARBA00022741"/>
    </source>
</evidence>
<keyword evidence="11" id="KW-1185">Reference proteome</keyword>
<dbReference type="EMBL" id="JBIMSP010000079">
    <property type="protein sequence ID" value="MFH5245494.1"/>
    <property type="molecule type" value="Genomic_DNA"/>
</dbReference>
<evidence type="ECO:0000256" key="1">
    <source>
        <dbReference type="ARBA" id="ARBA00006432"/>
    </source>
</evidence>
<comment type="caution">
    <text evidence="6">The sequence shown here is derived from an EMBL/GenBank/DDBJ whole genome shotgun (WGS) entry which is preliminary data.</text>
</comment>
<dbReference type="Proteomes" id="UP001609219">
    <property type="component" value="Unassembled WGS sequence"/>
</dbReference>
<feature type="domain" description="AMP-dependent synthetase/ligase" evidence="5">
    <location>
        <begin position="441"/>
        <end position="771"/>
    </location>
</feature>
<proteinExistence type="inferred from homology"/>
<dbReference type="InterPro" id="IPR042099">
    <property type="entry name" value="ANL_N_sf"/>
</dbReference>
<dbReference type="Gene3D" id="3.40.50.12780">
    <property type="entry name" value="N-terminal domain of ligase-like"/>
    <property type="match status" value="1"/>
</dbReference>
<dbReference type="Gene3D" id="3.40.50.1820">
    <property type="entry name" value="alpha/beta hydrolase"/>
    <property type="match status" value="1"/>
</dbReference>